<reference evidence="1" key="1">
    <citation type="submission" date="2022-04" db="EMBL/GenBank/DDBJ databases">
        <title>Hymenobacter sp. isolated from the air.</title>
        <authorList>
            <person name="Won M."/>
            <person name="Lee C.-M."/>
            <person name="Woen H.-Y."/>
            <person name="Kwon S.-W."/>
        </authorList>
    </citation>
    <scope>NUCLEOTIDE SEQUENCE</scope>
    <source>
        <strain evidence="1">5420S-77</strain>
        <plasmid evidence="1">unnamed7</plasmid>
    </source>
</reference>
<gene>
    <name evidence="1" type="ORF">MUN86_30020</name>
</gene>
<protein>
    <submittedName>
        <fullName evidence="1">Uncharacterized protein</fullName>
    </submittedName>
</protein>
<evidence type="ECO:0000313" key="2">
    <source>
        <dbReference type="Proteomes" id="UP000830401"/>
    </source>
</evidence>
<keyword evidence="1" id="KW-0614">Plasmid</keyword>
<accession>A0ABY4GG50</accession>
<dbReference type="Proteomes" id="UP000830401">
    <property type="component" value="Plasmid unnamed7"/>
</dbReference>
<sequence>MTSIFTQPRVLLLSALVLVVLLGFGLPRVLSAKKAAAVTDAPATSGPPRPCS</sequence>
<geneLocation type="plasmid" evidence="1 2">
    <name>unnamed7</name>
</geneLocation>
<evidence type="ECO:0000313" key="1">
    <source>
        <dbReference type="EMBL" id="UOQ69751.1"/>
    </source>
</evidence>
<dbReference type="RefSeq" id="WP_245127599.1">
    <property type="nucleotide sequence ID" value="NZ_CP095068.1"/>
</dbReference>
<keyword evidence="2" id="KW-1185">Reference proteome</keyword>
<dbReference type="EMBL" id="CP095068">
    <property type="protein sequence ID" value="UOQ69751.1"/>
    <property type="molecule type" value="Genomic_DNA"/>
</dbReference>
<name>A0ABY4GG50_9BACT</name>
<proteinExistence type="predicted"/>
<organism evidence="1 2">
    <name type="scientific">Hymenobacter volaticus</name>
    <dbReference type="NCBI Taxonomy" id="2932254"/>
    <lineage>
        <taxon>Bacteria</taxon>
        <taxon>Pseudomonadati</taxon>
        <taxon>Bacteroidota</taxon>
        <taxon>Cytophagia</taxon>
        <taxon>Cytophagales</taxon>
        <taxon>Hymenobacteraceae</taxon>
        <taxon>Hymenobacter</taxon>
    </lineage>
</organism>